<dbReference type="Gene3D" id="1.10.10.10">
    <property type="entry name" value="Winged helix-like DNA-binding domain superfamily/Winged helix DNA-binding domain"/>
    <property type="match status" value="1"/>
</dbReference>
<dbReference type="GO" id="GO:0003677">
    <property type="term" value="F:DNA binding"/>
    <property type="evidence" value="ECO:0007669"/>
    <property type="project" value="UniProtKB-KW"/>
</dbReference>
<evidence type="ECO:0000259" key="5">
    <source>
        <dbReference type="PROSITE" id="PS50931"/>
    </source>
</evidence>
<dbReference type="InterPro" id="IPR036388">
    <property type="entry name" value="WH-like_DNA-bd_sf"/>
</dbReference>
<dbReference type="PANTHER" id="PTHR30346">
    <property type="entry name" value="TRANSCRIPTIONAL DUAL REGULATOR HCAR-RELATED"/>
    <property type="match status" value="1"/>
</dbReference>
<dbReference type="Pfam" id="PF03466">
    <property type="entry name" value="LysR_substrate"/>
    <property type="match status" value="1"/>
</dbReference>
<evidence type="ECO:0000313" key="6">
    <source>
        <dbReference type="EMBL" id="MBJ7604518.1"/>
    </source>
</evidence>
<name>A0A934NEQ4_9BACT</name>
<dbReference type="SUPFAM" id="SSF46785">
    <property type="entry name" value="Winged helix' DNA-binding domain"/>
    <property type="match status" value="1"/>
</dbReference>
<dbReference type="EMBL" id="JAEKNQ010000059">
    <property type="protein sequence ID" value="MBJ7604518.1"/>
    <property type="molecule type" value="Genomic_DNA"/>
</dbReference>
<dbReference type="RefSeq" id="WP_338182301.1">
    <property type="nucleotide sequence ID" value="NZ_JAEKNQ010000059.1"/>
</dbReference>
<evidence type="ECO:0000256" key="4">
    <source>
        <dbReference type="ARBA" id="ARBA00023163"/>
    </source>
</evidence>
<dbReference type="InterPro" id="IPR000847">
    <property type="entry name" value="LysR_HTH_N"/>
</dbReference>
<feature type="domain" description="HTH lysR-type" evidence="5">
    <location>
        <begin position="1"/>
        <end position="58"/>
    </location>
</feature>
<dbReference type="FunFam" id="1.10.10.10:FF:000001">
    <property type="entry name" value="LysR family transcriptional regulator"/>
    <property type="match status" value="1"/>
</dbReference>
<keyword evidence="3" id="KW-0238">DNA-binding</keyword>
<comment type="similarity">
    <text evidence="1">Belongs to the LysR transcriptional regulatory family.</text>
</comment>
<dbReference type="InterPro" id="IPR005119">
    <property type="entry name" value="LysR_subst-bd"/>
</dbReference>
<dbReference type="GO" id="GO:0003700">
    <property type="term" value="F:DNA-binding transcription factor activity"/>
    <property type="evidence" value="ECO:0007669"/>
    <property type="project" value="InterPro"/>
</dbReference>
<dbReference type="Pfam" id="PF00126">
    <property type="entry name" value="HTH_1"/>
    <property type="match status" value="1"/>
</dbReference>
<evidence type="ECO:0000256" key="2">
    <source>
        <dbReference type="ARBA" id="ARBA00023015"/>
    </source>
</evidence>
<evidence type="ECO:0000256" key="3">
    <source>
        <dbReference type="ARBA" id="ARBA00023125"/>
    </source>
</evidence>
<dbReference type="PRINTS" id="PR00039">
    <property type="entry name" value="HTHLYSR"/>
</dbReference>
<dbReference type="Proteomes" id="UP000620075">
    <property type="component" value="Unassembled WGS sequence"/>
</dbReference>
<gene>
    <name evidence="6" type="ORF">JF888_15290</name>
</gene>
<evidence type="ECO:0000313" key="7">
    <source>
        <dbReference type="Proteomes" id="UP000620075"/>
    </source>
</evidence>
<evidence type="ECO:0000256" key="1">
    <source>
        <dbReference type="ARBA" id="ARBA00009437"/>
    </source>
</evidence>
<dbReference type="CDD" id="cd05466">
    <property type="entry name" value="PBP2_LTTR_substrate"/>
    <property type="match status" value="1"/>
</dbReference>
<dbReference type="Gene3D" id="3.40.190.10">
    <property type="entry name" value="Periplasmic binding protein-like II"/>
    <property type="match status" value="2"/>
</dbReference>
<comment type="caution">
    <text evidence="6">The sequence shown here is derived from an EMBL/GenBank/DDBJ whole genome shotgun (WGS) entry which is preliminary data.</text>
</comment>
<dbReference type="SUPFAM" id="SSF53850">
    <property type="entry name" value="Periplasmic binding protein-like II"/>
    <property type="match status" value="1"/>
</dbReference>
<protein>
    <submittedName>
        <fullName evidence="6">LysR family transcriptional regulator</fullName>
    </submittedName>
</protein>
<organism evidence="6 7">
    <name type="scientific">Candidatus Dormiibacter inghamiae</name>
    <dbReference type="NCBI Taxonomy" id="3127013"/>
    <lineage>
        <taxon>Bacteria</taxon>
        <taxon>Bacillati</taxon>
        <taxon>Candidatus Dormiibacterota</taxon>
        <taxon>Candidatus Dormibacteria</taxon>
        <taxon>Candidatus Dormibacterales</taxon>
        <taxon>Candidatus Dormibacteraceae</taxon>
        <taxon>Candidatus Dormiibacter</taxon>
    </lineage>
</organism>
<sequence>MEIRDLRVLVAVVETRGMTRASERLHVVQSAVSQSVQRLERELQVPLVIRRPDGVRPTEAGLALLEHAHRILSEADRAREELMAFAGAARGTVRLGLLPTAAPLVLGRLLARLVAEHPGISLHLEEALAPQLVDRLGVGRLDVIVLFLPADASHFPVVKLGRVPLQVTLPAGTGSRTVSLAALKNETWISFPPANPGREWLHTACAKAGFEPRISHEVENLSQAKAFIAAGFGLALMPAAAAEPEVSAGLLELAEPRPAAATELGYFYDPHQPSRAVAAVRSLLEESTAV</sequence>
<keyword evidence="4" id="KW-0804">Transcription</keyword>
<dbReference type="PROSITE" id="PS50931">
    <property type="entry name" value="HTH_LYSR"/>
    <property type="match status" value="1"/>
</dbReference>
<keyword evidence="2" id="KW-0805">Transcription regulation</keyword>
<dbReference type="AlphaFoldDB" id="A0A934NEQ4"/>
<dbReference type="InterPro" id="IPR036390">
    <property type="entry name" value="WH_DNA-bd_sf"/>
</dbReference>
<dbReference type="GO" id="GO:0032993">
    <property type="term" value="C:protein-DNA complex"/>
    <property type="evidence" value="ECO:0007669"/>
    <property type="project" value="TreeGrafter"/>
</dbReference>
<proteinExistence type="inferred from homology"/>
<dbReference type="PANTHER" id="PTHR30346:SF29">
    <property type="entry name" value="LYSR SUBSTRATE-BINDING"/>
    <property type="match status" value="1"/>
</dbReference>
<reference evidence="6 7" key="1">
    <citation type="submission" date="2020-10" db="EMBL/GenBank/DDBJ databases">
        <title>Ca. Dormibacterota MAGs.</title>
        <authorList>
            <person name="Montgomery K."/>
        </authorList>
    </citation>
    <scope>NUCLEOTIDE SEQUENCE [LARGE SCALE GENOMIC DNA]</scope>
    <source>
        <strain evidence="6">SC8811_S16_3</strain>
    </source>
</reference>
<accession>A0A934NEQ4</accession>